<dbReference type="EMBL" id="NDHI03003453">
    <property type="protein sequence ID" value="PNJ46233.1"/>
    <property type="molecule type" value="Genomic_DNA"/>
</dbReference>
<reference evidence="1" key="1">
    <citation type="submission" date="2017-12" db="EMBL/GenBank/DDBJ databases">
        <title>High-resolution comparative analysis of great ape genomes.</title>
        <authorList>
            <person name="Pollen A."/>
            <person name="Hastie A."/>
            <person name="Hormozdiari F."/>
            <person name="Dougherty M."/>
            <person name="Liu R."/>
            <person name="Chaisson M."/>
            <person name="Hoppe E."/>
            <person name="Hill C."/>
            <person name="Pang A."/>
            <person name="Hillier L."/>
            <person name="Baker C."/>
            <person name="Armstrong J."/>
            <person name="Shendure J."/>
            <person name="Paten B."/>
            <person name="Wilson R."/>
            <person name="Chao H."/>
            <person name="Schneider V."/>
            <person name="Ventura M."/>
            <person name="Kronenberg Z."/>
            <person name="Murali S."/>
            <person name="Gordon D."/>
            <person name="Cantsilieris S."/>
            <person name="Munson K."/>
            <person name="Nelson B."/>
            <person name="Raja A."/>
            <person name="Underwood J."/>
            <person name="Diekhans M."/>
            <person name="Fiddes I."/>
            <person name="Haussler D."/>
            <person name="Eichler E."/>
        </authorList>
    </citation>
    <scope>NUCLEOTIDE SEQUENCE [LARGE SCALE GENOMIC DNA]</scope>
    <source>
        <strain evidence="1">Susie</strain>
    </source>
</reference>
<comment type="caution">
    <text evidence="1">The sequence shown here is derived from an EMBL/GenBank/DDBJ whole genome shotgun (WGS) entry which is preliminary data.</text>
</comment>
<accession>A0A2J8ULT4</accession>
<evidence type="ECO:0000313" key="2">
    <source>
        <dbReference type="EMBL" id="PNJ46235.1"/>
    </source>
</evidence>
<name>A0A2J8ULT4_PONAB</name>
<proteinExistence type="predicted"/>
<evidence type="ECO:0000313" key="1">
    <source>
        <dbReference type="EMBL" id="PNJ46233.1"/>
    </source>
</evidence>
<organism evidence="1">
    <name type="scientific">Pongo abelii</name>
    <name type="common">Sumatran orangutan</name>
    <name type="synonym">Pongo pygmaeus abelii</name>
    <dbReference type="NCBI Taxonomy" id="9601"/>
    <lineage>
        <taxon>Eukaryota</taxon>
        <taxon>Metazoa</taxon>
        <taxon>Chordata</taxon>
        <taxon>Craniata</taxon>
        <taxon>Vertebrata</taxon>
        <taxon>Euteleostomi</taxon>
        <taxon>Mammalia</taxon>
        <taxon>Eutheria</taxon>
        <taxon>Euarchontoglires</taxon>
        <taxon>Primates</taxon>
        <taxon>Haplorrhini</taxon>
        <taxon>Catarrhini</taxon>
        <taxon>Hominidae</taxon>
        <taxon>Pongo</taxon>
    </lineage>
</organism>
<dbReference type="AlphaFoldDB" id="A0A2J8ULT4"/>
<gene>
    <name evidence="1" type="ORF">CR201_G0026785</name>
</gene>
<dbReference type="EMBL" id="NDHI03003453">
    <property type="protein sequence ID" value="PNJ46235.1"/>
    <property type="molecule type" value="Genomic_DNA"/>
</dbReference>
<protein>
    <submittedName>
        <fullName evidence="1">SYT6 isoform 2</fullName>
    </submittedName>
    <submittedName>
        <fullName evidence="2">SYT6 isoform 4</fullName>
    </submittedName>
</protein>
<sequence length="71" mass="7353">MSGVWGAGGPRCQEALAVLASLCRARPPPLGLDLETCRSFELQPPERSPSAAGAAVLDALEEQGGLQSLFC</sequence>